<keyword evidence="2 6" id="KW-0645">Protease</keyword>
<evidence type="ECO:0000313" key="9">
    <source>
        <dbReference type="EMBL" id="OAE34713.1"/>
    </source>
</evidence>
<keyword evidence="6" id="KW-0064">Aspartyl protease</keyword>
<dbReference type="InterPro" id="IPR051708">
    <property type="entry name" value="Plant_Aspart_Prot_A1"/>
</dbReference>
<evidence type="ECO:0000256" key="1">
    <source>
        <dbReference type="ARBA" id="ARBA00007447"/>
    </source>
</evidence>
<dbReference type="GO" id="GO:0006508">
    <property type="term" value="P:proteolysis"/>
    <property type="evidence" value="ECO:0007669"/>
    <property type="project" value="UniProtKB-KW"/>
</dbReference>
<dbReference type="PANTHER" id="PTHR47967:SF60">
    <property type="entry name" value="PROTEIN ASPARTIC PROTEASE IN GUARD CELL 1-LIKE"/>
    <property type="match status" value="1"/>
</dbReference>
<dbReference type="PROSITE" id="PS51767">
    <property type="entry name" value="PEPTIDASE_A1"/>
    <property type="match status" value="1"/>
</dbReference>
<accession>A0A176WQ95</accession>
<dbReference type="InterPro" id="IPR032799">
    <property type="entry name" value="TAXi_C"/>
</dbReference>
<reference evidence="9" key="1">
    <citation type="submission" date="2016-03" db="EMBL/GenBank/DDBJ databases">
        <title>Mechanisms controlling the formation of the plant cell surface in tip-growing cells are functionally conserved among land plants.</title>
        <authorList>
            <person name="Honkanen S."/>
            <person name="Jones V.A."/>
            <person name="Morieri G."/>
            <person name="Champion C."/>
            <person name="Hetherington A.J."/>
            <person name="Kelly S."/>
            <person name="Saint-Marcoux D."/>
            <person name="Proust H."/>
            <person name="Prescott H."/>
            <person name="Dolan L."/>
        </authorList>
    </citation>
    <scope>NUCLEOTIDE SEQUENCE [LARGE SCALE GENOMIC DNA]</scope>
    <source>
        <tissue evidence="9">Whole gametophyte</tissue>
    </source>
</reference>
<dbReference type="Proteomes" id="UP000077202">
    <property type="component" value="Unassembled WGS sequence"/>
</dbReference>
<sequence length="731" mass="79844">MRQHAFEEKGGTLNHLSPFLINFYRQRNCLTAAELARFPPLSVDHPGKYVRDNEVDTDAEDSPTSTPPTQRDEGRSTPAARVPRKRRWREEPEEEQHREPTAPIRQRPLHEVCSRPKQKARRLVLPASSADTATIATEKGSASRRSKLYVCGTKFECAMRSRPKQKARRLVLPASSADTATIATEKGRPSGQGPPAYNTPRFAPSAQGPSGQRVTSRLRAEAAPLAENPPENAPSAEGPSGQGRARSKAKKFQTLQINGPPDYSSRVADAATSAGRTQFQHDKSDGLVVELWHRNSPNSPFLPKDAKHEDLVKQSLLWDKQRLAMFSDKIEMASRGLTMNNLSVPQDPSSINVDASSDTANVVSPVISGLTLGSGEYFTRMEVGTPAEGTYLVVDTGSDLLWMQCNPCSHCYSQPDPIFNPMNSSTFDVVSCYSSSGWCQALNVGGCIEDKCLYQVNYGDGSFTIGYLSSETFTMGTTKGGDRVKIKNVPFGCGYDNEGLFAGAAGILGLGKGSLSFPNQLESRYSRRFSYCLTNRESGDEKSSSLIFGDAAIPTGSSQIKYTPQLLNEKIPSFYYVRLTGISVGGSLLEIPSETFQLTPSTGKGGVIVDSGTSITWFNSAGYNIVRDAFRDGTESLPGTSPFDLFDTCYDLSNFTSVQVPTLTLHFEGGAELELPAKNYVIPVDEIGRYCLAFAPSSNNFSIIGNVQQQNFRVVFDNVEGRIGFEPDQCY</sequence>
<evidence type="ECO:0000256" key="2">
    <source>
        <dbReference type="ARBA" id="ARBA00022670"/>
    </source>
</evidence>
<dbReference type="Gene3D" id="2.40.70.10">
    <property type="entry name" value="Acid Proteases"/>
    <property type="match status" value="2"/>
</dbReference>
<dbReference type="EMBL" id="LVLJ01000346">
    <property type="protein sequence ID" value="OAE34713.1"/>
    <property type="molecule type" value="Genomic_DNA"/>
</dbReference>
<gene>
    <name evidence="9" type="ORF">AXG93_1425s1000</name>
</gene>
<feature type="domain" description="Peptidase A1" evidence="8">
    <location>
        <begin position="377"/>
        <end position="726"/>
    </location>
</feature>
<dbReference type="FunFam" id="2.40.70.10:FF:000033">
    <property type="entry name" value="Aspartyl protease family protein"/>
    <property type="match status" value="1"/>
</dbReference>
<evidence type="ECO:0000256" key="4">
    <source>
        <dbReference type="ARBA" id="ARBA00023180"/>
    </source>
</evidence>
<dbReference type="GO" id="GO:0004190">
    <property type="term" value="F:aspartic-type endopeptidase activity"/>
    <property type="evidence" value="ECO:0007669"/>
    <property type="project" value="UniProtKB-KW"/>
</dbReference>
<name>A0A176WQ95_MARPO</name>
<dbReference type="AlphaFoldDB" id="A0A176WQ95"/>
<comment type="similarity">
    <text evidence="1 6">Belongs to the peptidase A1 family.</text>
</comment>
<dbReference type="InterPro" id="IPR033873">
    <property type="entry name" value="CND41-like"/>
</dbReference>
<keyword evidence="10" id="KW-1185">Reference proteome</keyword>
<evidence type="ECO:0000256" key="5">
    <source>
        <dbReference type="PIRSR" id="PIRSR601461-1"/>
    </source>
</evidence>
<dbReference type="InterPro" id="IPR001969">
    <property type="entry name" value="Aspartic_peptidase_AS"/>
</dbReference>
<feature type="active site" evidence="5">
    <location>
        <position position="395"/>
    </location>
</feature>
<dbReference type="PANTHER" id="PTHR47967">
    <property type="entry name" value="OS07G0603500 PROTEIN-RELATED"/>
    <property type="match status" value="1"/>
</dbReference>
<evidence type="ECO:0000313" key="10">
    <source>
        <dbReference type="Proteomes" id="UP000077202"/>
    </source>
</evidence>
<dbReference type="InterPro" id="IPR032861">
    <property type="entry name" value="TAXi_N"/>
</dbReference>
<dbReference type="Pfam" id="PF14541">
    <property type="entry name" value="TAXi_C"/>
    <property type="match status" value="1"/>
</dbReference>
<feature type="compositionally biased region" description="Basic and acidic residues" evidence="7">
    <location>
        <begin position="45"/>
        <end position="54"/>
    </location>
</feature>
<comment type="caution">
    <text evidence="9">The sequence shown here is derived from an EMBL/GenBank/DDBJ whole genome shotgun (WGS) entry which is preliminary data.</text>
</comment>
<dbReference type="InterPro" id="IPR033121">
    <property type="entry name" value="PEPTIDASE_A1"/>
</dbReference>
<dbReference type="PRINTS" id="PR00792">
    <property type="entry name" value="PEPSIN"/>
</dbReference>
<keyword evidence="3 6" id="KW-0378">Hydrolase</keyword>
<dbReference type="InterPro" id="IPR021109">
    <property type="entry name" value="Peptidase_aspartic_dom_sf"/>
</dbReference>
<feature type="active site" evidence="5">
    <location>
        <position position="610"/>
    </location>
</feature>
<dbReference type="CDD" id="cd05472">
    <property type="entry name" value="cnd41_like"/>
    <property type="match status" value="1"/>
</dbReference>
<dbReference type="InterPro" id="IPR001461">
    <property type="entry name" value="Aspartic_peptidase_A1"/>
</dbReference>
<feature type="region of interest" description="Disordered" evidence="7">
    <location>
        <begin position="40"/>
        <end position="124"/>
    </location>
</feature>
<proteinExistence type="inferred from homology"/>
<evidence type="ECO:0000256" key="3">
    <source>
        <dbReference type="ARBA" id="ARBA00022801"/>
    </source>
</evidence>
<keyword evidence="4" id="KW-0325">Glycoprotein</keyword>
<evidence type="ECO:0000256" key="7">
    <source>
        <dbReference type="SAM" id="MobiDB-lite"/>
    </source>
</evidence>
<dbReference type="SUPFAM" id="SSF50630">
    <property type="entry name" value="Acid proteases"/>
    <property type="match status" value="1"/>
</dbReference>
<evidence type="ECO:0000256" key="6">
    <source>
        <dbReference type="RuleBase" id="RU000454"/>
    </source>
</evidence>
<evidence type="ECO:0000259" key="8">
    <source>
        <dbReference type="PROSITE" id="PS51767"/>
    </source>
</evidence>
<feature type="region of interest" description="Disordered" evidence="7">
    <location>
        <begin position="161"/>
        <end position="267"/>
    </location>
</feature>
<dbReference type="PROSITE" id="PS00141">
    <property type="entry name" value="ASP_PROTEASE"/>
    <property type="match status" value="2"/>
</dbReference>
<dbReference type="FunFam" id="2.40.70.10:FF:000031">
    <property type="entry name" value="Aspartyl protease AED1"/>
    <property type="match status" value="1"/>
</dbReference>
<protein>
    <recommendedName>
        <fullName evidence="8">Peptidase A1 domain-containing protein</fullName>
    </recommendedName>
</protein>
<feature type="compositionally biased region" description="Low complexity" evidence="7">
    <location>
        <begin position="221"/>
        <end position="237"/>
    </location>
</feature>
<dbReference type="Pfam" id="PF14543">
    <property type="entry name" value="TAXi_N"/>
    <property type="match status" value="1"/>
</dbReference>
<organism evidence="9 10">
    <name type="scientific">Marchantia polymorpha subsp. ruderalis</name>
    <dbReference type="NCBI Taxonomy" id="1480154"/>
    <lineage>
        <taxon>Eukaryota</taxon>
        <taxon>Viridiplantae</taxon>
        <taxon>Streptophyta</taxon>
        <taxon>Embryophyta</taxon>
        <taxon>Marchantiophyta</taxon>
        <taxon>Marchantiopsida</taxon>
        <taxon>Marchantiidae</taxon>
        <taxon>Marchantiales</taxon>
        <taxon>Marchantiaceae</taxon>
        <taxon>Marchantia</taxon>
    </lineage>
</organism>